<dbReference type="Proteomes" id="UP001056855">
    <property type="component" value="Chromosome"/>
</dbReference>
<name>A0A9E7SVL8_9EURY</name>
<keyword evidence="3" id="KW-1185">Reference proteome</keyword>
<dbReference type="KEGG" id="sawl:NGM29_02275"/>
<organism evidence="2 3">
    <name type="scientific">Natronosalvus rutilus</name>
    <dbReference type="NCBI Taxonomy" id="2953753"/>
    <lineage>
        <taxon>Archaea</taxon>
        <taxon>Methanobacteriati</taxon>
        <taxon>Methanobacteriota</taxon>
        <taxon>Stenosarchaea group</taxon>
        <taxon>Halobacteria</taxon>
        <taxon>Halobacteriales</taxon>
        <taxon>Natrialbaceae</taxon>
        <taxon>Natronosalvus</taxon>
    </lineage>
</organism>
<evidence type="ECO:0000256" key="1">
    <source>
        <dbReference type="SAM" id="MobiDB-lite"/>
    </source>
</evidence>
<feature type="compositionally biased region" description="Acidic residues" evidence="1">
    <location>
        <begin position="88"/>
        <end position="113"/>
    </location>
</feature>
<dbReference type="EMBL" id="CP100355">
    <property type="protein sequence ID" value="UTF54132.1"/>
    <property type="molecule type" value="Genomic_DNA"/>
</dbReference>
<dbReference type="RefSeq" id="WP_254158637.1">
    <property type="nucleotide sequence ID" value="NZ_CP100355.1"/>
</dbReference>
<evidence type="ECO:0000313" key="3">
    <source>
        <dbReference type="Proteomes" id="UP001056855"/>
    </source>
</evidence>
<sequence>MKTVEVTDEQYAVIQRLRAAISEDVVGRYGFVRERDAIQFLIDNLEAGEDGEDALDVDFEADTSGRTATDDVAAAVESAIESGSQVDGVEEVSYDEEAETSAADDEGDGDADADSAKPESDGDADTDTGDSSEDDTGGDENPADADTDEADGESAGEDEGEGENEDEDTSENEDEADGDADDENEDEDADDSGGAADDDDMLNKMMNLLDTHDDKWDESPAADYRYRVTLPDDSTEDVQTKDDVRALLFKNY</sequence>
<dbReference type="AlphaFoldDB" id="A0A9E7SVL8"/>
<evidence type="ECO:0000313" key="2">
    <source>
        <dbReference type="EMBL" id="UTF54132.1"/>
    </source>
</evidence>
<accession>A0A9E7SVL8</accession>
<feature type="region of interest" description="Disordered" evidence="1">
    <location>
        <begin position="78"/>
        <end position="205"/>
    </location>
</feature>
<gene>
    <name evidence="2" type="ORF">NGM29_02275</name>
</gene>
<reference evidence="2" key="1">
    <citation type="submission" date="2022-06" db="EMBL/GenBank/DDBJ databases">
        <title>Diverse halophilic archaea isolated from saline environments.</title>
        <authorList>
            <person name="Cui H.-L."/>
        </authorList>
    </citation>
    <scope>NUCLEOTIDE SEQUENCE</scope>
    <source>
        <strain evidence="2">WLHS1</strain>
    </source>
</reference>
<feature type="compositionally biased region" description="Acidic residues" evidence="1">
    <location>
        <begin position="121"/>
        <end position="200"/>
    </location>
</feature>
<proteinExistence type="predicted"/>
<dbReference type="GeneID" id="73288835"/>
<protein>
    <submittedName>
        <fullName evidence="2">Uncharacterized protein</fullName>
    </submittedName>
</protein>